<proteinExistence type="predicted"/>
<sequence>MSQNLPEAASSSDYELIFVNALKAYKRKTGRDLASDPLLHRLETCNSPDSVLALLRQQIPGFDQSGSRDERLTNWVNPVVNVLCTFASTISGAVNLAYQPAGVIFTGIASLLSAVLAVSASQSALVDLFERIENFFTRLGIYVELPPTVEMTDIIVKVMVDVLLILALVTKEIKQGKIKRFLKKLVGRSDIEDALRRLDKLTQEESRMAVAQGLRATHGMGDGMKVAVNKMDAVLDGGENIRGELQQVARDVGDLARDASDDKRS</sequence>
<comment type="caution">
    <text evidence="2">The sequence shown here is derived from an EMBL/GenBank/DDBJ whole genome shotgun (WGS) entry which is preliminary data.</text>
</comment>
<gene>
    <name evidence="2" type="ORF">DFH94DRAFT_678537</name>
</gene>
<evidence type="ECO:0000259" key="1">
    <source>
        <dbReference type="Pfam" id="PF17109"/>
    </source>
</evidence>
<dbReference type="OrthoDB" id="3228871at2759"/>
<evidence type="ECO:0000313" key="3">
    <source>
        <dbReference type="Proteomes" id="UP000759537"/>
    </source>
</evidence>
<organism evidence="2 3">
    <name type="scientific">Russula ochroleuca</name>
    <dbReference type="NCBI Taxonomy" id="152965"/>
    <lineage>
        <taxon>Eukaryota</taxon>
        <taxon>Fungi</taxon>
        <taxon>Dikarya</taxon>
        <taxon>Basidiomycota</taxon>
        <taxon>Agaricomycotina</taxon>
        <taxon>Agaricomycetes</taxon>
        <taxon>Russulales</taxon>
        <taxon>Russulaceae</taxon>
        <taxon>Russula</taxon>
    </lineage>
</organism>
<reference evidence="2" key="2">
    <citation type="journal article" date="2020" name="Nat. Commun.">
        <title>Large-scale genome sequencing of mycorrhizal fungi provides insights into the early evolution of symbiotic traits.</title>
        <authorList>
            <person name="Miyauchi S."/>
            <person name="Kiss E."/>
            <person name="Kuo A."/>
            <person name="Drula E."/>
            <person name="Kohler A."/>
            <person name="Sanchez-Garcia M."/>
            <person name="Morin E."/>
            <person name="Andreopoulos B."/>
            <person name="Barry K.W."/>
            <person name="Bonito G."/>
            <person name="Buee M."/>
            <person name="Carver A."/>
            <person name="Chen C."/>
            <person name="Cichocki N."/>
            <person name="Clum A."/>
            <person name="Culley D."/>
            <person name="Crous P.W."/>
            <person name="Fauchery L."/>
            <person name="Girlanda M."/>
            <person name="Hayes R.D."/>
            <person name="Keri Z."/>
            <person name="LaButti K."/>
            <person name="Lipzen A."/>
            <person name="Lombard V."/>
            <person name="Magnuson J."/>
            <person name="Maillard F."/>
            <person name="Murat C."/>
            <person name="Nolan M."/>
            <person name="Ohm R.A."/>
            <person name="Pangilinan J."/>
            <person name="Pereira M.F."/>
            <person name="Perotto S."/>
            <person name="Peter M."/>
            <person name="Pfister S."/>
            <person name="Riley R."/>
            <person name="Sitrit Y."/>
            <person name="Stielow J.B."/>
            <person name="Szollosi G."/>
            <person name="Zifcakova L."/>
            <person name="Stursova M."/>
            <person name="Spatafora J.W."/>
            <person name="Tedersoo L."/>
            <person name="Vaario L.M."/>
            <person name="Yamada A."/>
            <person name="Yan M."/>
            <person name="Wang P."/>
            <person name="Xu J."/>
            <person name="Bruns T."/>
            <person name="Baldrian P."/>
            <person name="Vilgalys R."/>
            <person name="Dunand C."/>
            <person name="Henrissat B."/>
            <person name="Grigoriev I.V."/>
            <person name="Hibbett D."/>
            <person name="Nagy L.G."/>
            <person name="Martin F.M."/>
        </authorList>
    </citation>
    <scope>NUCLEOTIDE SEQUENCE</scope>
    <source>
        <strain evidence="2">Prilba</strain>
    </source>
</reference>
<dbReference type="InterPro" id="IPR031350">
    <property type="entry name" value="Goodbye_dom"/>
</dbReference>
<feature type="domain" description="Fungal STAND N-terminal Goodbye" evidence="1">
    <location>
        <begin position="20"/>
        <end position="142"/>
    </location>
</feature>
<keyword evidence="3" id="KW-1185">Reference proteome</keyword>
<reference evidence="2" key="1">
    <citation type="submission" date="2019-10" db="EMBL/GenBank/DDBJ databases">
        <authorList>
            <consortium name="DOE Joint Genome Institute"/>
            <person name="Kuo A."/>
            <person name="Miyauchi S."/>
            <person name="Kiss E."/>
            <person name="Drula E."/>
            <person name="Kohler A."/>
            <person name="Sanchez-Garcia M."/>
            <person name="Andreopoulos B."/>
            <person name="Barry K.W."/>
            <person name="Bonito G."/>
            <person name="Buee M."/>
            <person name="Carver A."/>
            <person name="Chen C."/>
            <person name="Cichocki N."/>
            <person name="Clum A."/>
            <person name="Culley D."/>
            <person name="Crous P.W."/>
            <person name="Fauchery L."/>
            <person name="Girlanda M."/>
            <person name="Hayes R."/>
            <person name="Keri Z."/>
            <person name="LaButti K."/>
            <person name="Lipzen A."/>
            <person name="Lombard V."/>
            <person name="Magnuson J."/>
            <person name="Maillard F."/>
            <person name="Morin E."/>
            <person name="Murat C."/>
            <person name="Nolan M."/>
            <person name="Ohm R."/>
            <person name="Pangilinan J."/>
            <person name="Pereira M."/>
            <person name="Perotto S."/>
            <person name="Peter M."/>
            <person name="Riley R."/>
            <person name="Sitrit Y."/>
            <person name="Stielow B."/>
            <person name="Szollosi G."/>
            <person name="Zifcakova L."/>
            <person name="Stursova M."/>
            <person name="Spatafora J.W."/>
            <person name="Tedersoo L."/>
            <person name="Vaario L.-M."/>
            <person name="Yamada A."/>
            <person name="Yan M."/>
            <person name="Wang P."/>
            <person name="Xu J."/>
            <person name="Bruns T."/>
            <person name="Baldrian P."/>
            <person name="Vilgalys R."/>
            <person name="Henrissat B."/>
            <person name="Grigoriev I.V."/>
            <person name="Hibbett D."/>
            <person name="Nagy L.G."/>
            <person name="Martin F.M."/>
        </authorList>
    </citation>
    <scope>NUCLEOTIDE SEQUENCE</scope>
    <source>
        <strain evidence="2">Prilba</strain>
    </source>
</reference>
<name>A0A9P5N895_9AGAM</name>
<protein>
    <recommendedName>
        <fullName evidence="1">Fungal STAND N-terminal Goodbye domain-containing protein</fullName>
    </recommendedName>
</protein>
<dbReference type="Proteomes" id="UP000759537">
    <property type="component" value="Unassembled WGS sequence"/>
</dbReference>
<dbReference type="EMBL" id="WHVB01000001">
    <property type="protein sequence ID" value="KAF8487531.1"/>
    <property type="molecule type" value="Genomic_DNA"/>
</dbReference>
<dbReference type="AlphaFoldDB" id="A0A9P5N895"/>
<dbReference type="Pfam" id="PF17109">
    <property type="entry name" value="Goodbye"/>
    <property type="match status" value="1"/>
</dbReference>
<evidence type="ECO:0000313" key="2">
    <source>
        <dbReference type="EMBL" id="KAF8487531.1"/>
    </source>
</evidence>
<accession>A0A9P5N895</accession>